<keyword evidence="1" id="KW-1133">Transmembrane helix</keyword>
<accession>A0ABN1Q322</accession>
<dbReference type="SUPFAM" id="SSF103473">
    <property type="entry name" value="MFS general substrate transporter"/>
    <property type="match status" value="1"/>
</dbReference>
<dbReference type="RefSeq" id="WP_343968249.1">
    <property type="nucleotide sequence ID" value="NZ_BAAAHK010000006.1"/>
</dbReference>
<keyword evidence="2" id="KW-0732">Signal</keyword>
<dbReference type="NCBIfam" id="NF038012">
    <property type="entry name" value="DMT_1"/>
    <property type="match status" value="1"/>
</dbReference>
<evidence type="ECO:0008006" key="5">
    <source>
        <dbReference type="Google" id="ProtNLM"/>
    </source>
</evidence>
<dbReference type="PANTHER" id="PTHR40761:SF1">
    <property type="entry name" value="CONSERVED INTEGRAL MEMBRANE ALANINE VALINE AND LEUCINE RICH PROTEIN-RELATED"/>
    <property type="match status" value="1"/>
</dbReference>
<proteinExistence type="predicted"/>
<evidence type="ECO:0000313" key="3">
    <source>
        <dbReference type="EMBL" id="GAA0937050.1"/>
    </source>
</evidence>
<reference evidence="3 4" key="1">
    <citation type="journal article" date="2019" name="Int. J. Syst. Evol. Microbiol.">
        <title>The Global Catalogue of Microorganisms (GCM) 10K type strain sequencing project: providing services to taxonomists for standard genome sequencing and annotation.</title>
        <authorList>
            <consortium name="The Broad Institute Genomics Platform"/>
            <consortium name="The Broad Institute Genome Sequencing Center for Infectious Disease"/>
            <person name="Wu L."/>
            <person name="Ma J."/>
        </authorList>
    </citation>
    <scope>NUCLEOTIDE SEQUENCE [LARGE SCALE GENOMIC DNA]</scope>
    <source>
        <strain evidence="3 4">JCM 10977</strain>
    </source>
</reference>
<feature type="transmembrane region" description="Helical" evidence="1">
    <location>
        <begin position="192"/>
        <end position="212"/>
    </location>
</feature>
<feature type="transmembrane region" description="Helical" evidence="1">
    <location>
        <begin position="70"/>
        <end position="91"/>
    </location>
</feature>
<evidence type="ECO:0000313" key="4">
    <source>
        <dbReference type="Proteomes" id="UP001500542"/>
    </source>
</evidence>
<feature type="signal peptide" evidence="2">
    <location>
        <begin position="1"/>
        <end position="25"/>
    </location>
</feature>
<sequence length="290" mass="29313">MWWGLLCALAAALAYGLASVMQAMAAQSTPGGGEGVDPRLLFRVVSQWRFMVGIALDLCGFGVQLAALQVLPLFVVQAALAASLAVTAVAARFLGIRLGRREWAAVGAVCVGLGLLGLSAESEGASSVSSGFRWGLVVATAVLVVIGLSAGLAPKRLRAPLLGLVAGLSFGVVAISGRIIDSFKPIDLLTEPAVYTAIVAGASAMLFFASALQRGSITTATAMLVVGETVFPAAVGILALGDRTRHGFVVPAAAGFALAIAAALALARYGELSSTEESPPSHESSASPAP</sequence>
<evidence type="ECO:0000256" key="1">
    <source>
        <dbReference type="SAM" id="Phobius"/>
    </source>
</evidence>
<name>A0ABN1Q322_9ACTN</name>
<feature type="transmembrane region" description="Helical" evidence="1">
    <location>
        <begin position="159"/>
        <end position="180"/>
    </location>
</feature>
<feature type="transmembrane region" description="Helical" evidence="1">
    <location>
        <begin position="219"/>
        <end position="241"/>
    </location>
</feature>
<feature type="transmembrane region" description="Helical" evidence="1">
    <location>
        <begin position="132"/>
        <end position="152"/>
    </location>
</feature>
<feature type="chain" id="PRO_5045743668" description="Integral membrane protein" evidence="2">
    <location>
        <begin position="26"/>
        <end position="290"/>
    </location>
</feature>
<dbReference type="EMBL" id="BAAAHK010000006">
    <property type="protein sequence ID" value="GAA0937050.1"/>
    <property type="molecule type" value="Genomic_DNA"/>
</dbReference>
<evidence type="ECO:0000256" key="2">
    <source>
        <dbReference type="SAM" id="SignalP"/>
    </source>
</evidence>
<organism evidence="3 4">
    <name type="scientific">Kribbella koreensis</name>
    <dbReference type="NCBI Taxonomy" id="57909"/>
    <lineage>
        <taxon>Bacteria</taxon>
        <taxon>Bacillati</taxon>
        <taxon>Actinomycetota</taxon>
        <taxon>Actinomycetes</taxon>
        <taxon>Propionibacteriales</taxon>
        <taxon>Kribbellaceae</taxon>
        <taxon>Kribbella</taxon>
    </lineage>
</organism>
<dbReference type="Proteomes" id="UP001500542">
    <property type="component" value="Unassembled WGS sequence"/>
</dbReference>
<protein>
    <recommendedName>
        <fullName evidence="5">Integral membrane protein</fullName>
    </recommendedName>
</protein>
<feature type="transmembrane region" description="Helical" evidence="1">
    <location>
        <begin position="103"/>
        <end position="120"/>
    </location>
</feature>
<dbReference type="InterPro" id="IPR036259">
    <property type="entry name" value="MFS_trans_sf"/>
</dbReference>
<keyword evidence="1" id="KW-0812">Transmembrane</keyword>
<feature type="transmembrane region" description="Helical" evidence="1">
    <location>
        <begin position="247"/>
        <end position="267"/>
    </location>
</feature>
<keyword evidence="4" id="KW-1185">Reference proteome</keyword>
<keyword evidence="1" id="KW-0472">Membrane</keyword>
<dbReference type="PANTHER" id="PTHR40761">
    <property type="entry name" value="CONSERVED INTEGRAL MEMBRANE ALANINE VALINE AND LEUCINE RICH PROTEIN-RELATED"/>
    <property type="match status" value="1"/>
</dbReference>
<comment type="caution">
    <text evidence="3">The sequence shown here is derived from an EMBL/GenBank/DDBJ whole genome shotgun (WGS) entry which is preliminary data.</text>
</comment>
<gene>
    <name evidence="3" type="ORF">GCM10009554_25040</name>
</gene>